<keyword evidence="2" id="KW-1185">Reference proteome</keyword>
<protein>
    <submittedName>
        <fullName evidence="1">Uncharacterized protein</fullName>
    </submittedName>
</protein>
<proteinExistence type="predicted"/>
<evidence type="ECO:0000313" key="1">
    <source>
        <dbReference type="EMBL" id="KAK4227029.1"/>
    </source>
</evidence>
<dbReference type="EMBL" id="MU865337">
    <property type="protein sequence ID" value="KAK4227029.1"/>
    <property type="molecule type" value="Genomic_DNA"/>
</dbReference>
<reference evidence="1" key="2">
    <citation type="submission" date="2023-05" db="EMBL/GenBank/DDBJ databases">
        <authorList>
            <consortium name="Lawrence Berkeley National Laboratory"/>
            <person name="Steindorff A."/>
            <person name="Hensen N."/>
            <person name="Bonometti L."/>
            <person name="Westerberg I."/>
            <person name="Brannstrom I.O."/>
            <person name="Guillou S."/>
            <person name="Cros-Aarteil S."/>
            <person name="Calhoun S."/>
            <person name="Haridas S."/>
            <person name="Kuo A."/>
            <person name="Mondo S."/>
            <person name="Pangilinan J."/>
            <person name="Riley R."/>
            <person name="Labutti K."/>
            <person name="Andreopoulos B."/>
            <person name="Lipzen A."/>
            <person name="Chen C."/>
            <person name="Yanf M."/>
            <person name="Daum C."/>
            <person name="Ng V."/>
            <person name="Clum A."/>
            <person name="Ohm R."/>
            <person name="Martin F."/>
            <person name="Silar P."/>
            <person name="Natvig D."/>
            <person name="Lalanne C."/>
            <person name="Gautier V."/>
            <person name="Ament-Velasquez S.L."/>
            <person name="Kruys A."/>
            <person name="Hutchinson M.I."/>
            <person name="Powell A.J."/>
            <person name="Barry K."/>
            <person name="Miller A.N."/>
            <person name="Grigoriev I.V."/>
            <person name="Debuchy R."/>
            <person name="Gladieux P."/>
            <person name="Thoren M.H."/>
            <person name="Johannesson H."/>
        </authorList>
    </citation>
    <scope>NUCLEOTIDE SEQUENCE</scope>
    <source>
        <strain evidence="1">CBS 990.96</strain>
    </source>
</reference>
<name>A0AAN7H3Z9_9PEZI</name>
<accession>A0AAN7H3Z9</accession>
<gene>
    <name evidence="1" type="ORF">QBC38DRAFT_455664</name>
</gene>
<sequence length="111" mass="12835">MRFLMGEFVRAAEQLRSVISVAEKVIDWPRENTVRARYYLSHALKGVLGDTDDEGNEIEASAKTELELFLRMDDTGMGTRYAGKYPMLFDYLVDWEHRLVTPRKPQPMPVP</sequence>
<reference evidence="1" key="1">
    <citation type="journal article" date="2023" name="Mol. Phylogenet. Evol.">
        <title>Genome-scale phylogeny and comparative genomics of the fungal order Sordariales.</title>
        <authorList>
            <person name="Hensen N."/>
            <person name="Bonometti L."/>
            <person name="Westerberg I."/>
            <person name="Brannstrom I.O."/>
            <person name="Guillou S."/>
            <person name="Cros-Aarteil S."/>
            <person name="Calhoun S."/>
            <person name="Haridas S."/>
            <person name="Kuo A."/>
            <person name="Mondo S."/>
            <person name="Pangilinan J."/>
            <person name="Riley R."/>
            <person name="LaButti K."/>
            <person name="Andreopoulos B."/>
            <person name="Lipzen A."/>
            <person name="Chen C."/>
            <person name="Yan M."/>
            <person name="Daum C."/>
            <person name="Ng V."/>
            <person name="Clum A."/>
            <person name="Steindorff A."/>
            <person name="Ohm R.A."/>
            <person name="Martin F."/>
            <person name="Silar P."/>
            <person name="Natvig D.O."/>
            <person name="Lalanne C."/>
            <person name="Gautier V."/>
            <person name="Ament-Velasquez S.L."/>
            <person name="Kruys A."/>
            <person name="Hutchinson M.I."/>
            <person name="Powell A.J."/>
            <person name="Barry K."/>
            <person name="Miller A.N."/>
            <person name="Grigoriev I.V."/>
            <person name="Debuchy R."/>
            <person name="Gladieux P."/>
            <person name="Hiltunen Thoren M."/>
            <person name="Johannesson H."/>
        </authorList>
    </citation>
    <scope>NUCLEOTIDE SEQUENCE</scope>
    <source>
        <strain evidence="1">CBS 990.96</strain>
    </source>
</reference>
<organism evidence="1 2">
    <name type="scientific">Podospora fimiseda</name>
    <dbReference type="NCBI Taxonomy" id="252190"/>
    <lineage>
        <taxon>Eukaryota</taxon>
        <taxon>Fungi</taxon>
        <taxon>Dikarya</taxon>
        <taxon>Ascomycota</taxon>
        <taxon>Pezizomycotina</taxon>
        <taxon>Sordariomycetes</taxon>
        <taxon>Sordariomycetidae</taxon>
        <taxon>Sordariales</taxon>
        <taxon>Podosporaceae</taxon>
        <taxon>Podospora</taxon>
    </lineage>
</organism>
<comment type="caution">
    <text evidence="1">The sequence shown here is derived from an EMBL/GenBank/DDBJ whole genome shotgun (WGS) entry which is preliminary data.</text>
</comment>
<dbReference type="AlphaFoldDB" id="A0AAN7H3Z9"/>
<dbReference type="Proteomes" id="UP001301958">
    <property type="component" value="Unassembled WGS sequence"/>
</dbReference>
<evidence type="ECO:0000313" key="2">
    <source>
        <dbReference type="Proteomes" id="UP001301958"/>
    </source>
</evidence>